<proteinExistence type="predicted"/>
<organism evidence="1 2">
    <name type="scientific">Ciona intestinalis</name>
    <name type="common">Transparent sea squirt</name>
    <name type="synonym">Ascidia intestinalis</name>
    <dbReference type="NCBI Taxonomy" id="7719"/>
    <lineage>
        <taxon>Eukaryota</taxon>
        <taxon>Metazoa</taxon>
        <taxon>Chordata</taxon>
        <taxon>Tunicata</taxon>
        <taxon>Ascidiacea</taxon>
        <taxon>Phlebobranchia</taxon>
        <taxon>Cionidae</taxon>
        <taxon>Ciona</taxon>
    </lineage>
</organism>
<name>H2Y3P9_CIOIN</name>
<protein>
    <submittedName>
        <fullName evidence="1">Uncharacterized protein</fullName>
    </submittedName>
</protein>
<dbReference type="Ensembl" id="ENSCINT00000032272.1">
    <property type="protein sequence ID" value="ENSCINP00000036534.1"/>
    <property type="gene ID" value="ENSCING00000023273.1"/>
</dbReference>
<keyword evidence="2" id="KW-1185">Reference proteome</keyword>
<dbReference type="HOGENOM" id="CLU_3191021_0_0_1"/>
<reference evidence="1" key="2">
    <citation type="submission" date="2025-08" db="UniProtKB">
        <authorList>
            <consortium name="Ensembl"/>
        </authorList>
    </citation>
    <scope>IDENTIFICATION</scope>
</reference>
<evidence type="ECO:0000313" key="2">
    <source>
        <dbReference type="Proteomes" id="UP000008144"/>
    </source>
</evidence>
<accession>H2Y3P9</accession>
<sequence length="46" mass="5297">MSNHLQTIDPGTSSKAYATLRLRVSLARPTLIYKSDKCCEYRRHSK</sequence>
<dbReference type="InParanoid" id="H2Y3P9"/>
<dbReference type="Proteomes" id="UP000008144">
    <property type="component" value="Unassembled WGS sequence"/>
</dbReference>
<reference evidence="2" key="1">
    <citation type="journal article" date="2002" name="Science">
        <title>The draft genome of Ciona intestinalis: insights into chordate and vertebrate origins.</title>
        <authorList>
            <person name="Dehal P."/>
            <person name="Satou Y."/>
            <person name="Campbell R.K."/>
            <person name="Chapman J."/>
            <person name="Degnan B."/>
            <person name="De Tomaso A."/>
            <person name="Davidson B."/>
            <person name="Di Gregorio A."/>
            <person name="Gelpke M."/>
            <person name="Goodstein D.M."/>
            <person name="Harafuji N."/>
            <person name="Hastings K.E."/>
            <person name="Ho I."/>
            <person name="Hotta K."/>
            <person name="Huang W."/>
            <person name="Kawashima T."/>
            <person name="Lemaire P."/>
            <person name="Martinez D."/>
            <person name="Meinertzhagen I.A."/>
            <person name="Necula S."/>
            <person name="Nonaka M."/>
            <person name="Putnam N."/>
            <person name="Rash S."/>
            <person name="Saiga H."/>
            <person name="Satake M."/>
            <person name="Terry A."/>
            <person name="Yamada L."/>
            <person name="Wang H.G."/>
            <person name="Awazu S."/>
            <person name="Azumi K."/>
            <person name="Boore J."/>
            <person name="Branno M."/>
            <person name="Chin-Bow S."/>
            <person name="DeSantis R."/>
            <person name="Doyle S."/>
            <person name="Francino P."/>
            <person name="Keys D.N."/>
            <person name="Haga S."/>
            <person name="Hayashi H."/>
            <person name="Hino K."/>
            <person name="Imai K.S."/>
            <person name="Inaba K."/>
            <person name="Kano S."/>
            <person name="Kobayashi K."/>
            <person name="Kobayashi M."/>
            <person name="Lee B.I."/>
            <person name="Makabe K.W."/>
            <person name="Manohar C."/>
            <person name="Matassi G."/>
            <person name="Medina M."/>
            <person name="Mochizuki Y."/>
            <person name="Mount S."/>
            <person name="Morishita T."/>
            <person name="Miura S."/>
            <person name="Nakayama A."/>
            <person name="Nishizaka S."/>
            <person name="Nomoto H."/>
            <person name="Ohta F."/>
            <person name="Oishi K."/>
            <person name="Rigoutsos I."/>
            <person name="Sano M."/>
            <person name="Sasaki A."/>
            <person name="Sasakura Y."/>
            <person name="Shoguchi E."/>
            <person name="Shin-i T."/>
            <person name="Spagnuolo A."/>
            <person name="Stainier D."/>
            <person name="Suzuki M.M."/>
            <person name="Tassy O."/>
            <person name="Takatori N."/>
            <person name="Tokuoka M."/>
            <person name="Yagi K."/>
            <person name="Yoshizaki F."/>
            <person name="Wada S."/>
            <person name="Zhang C."/>
            <person name="Hyatt P.D."/>
            <person name="Larimer F."/>
            <person name="Detter C."/>
            <person name="Doggett N."/>
            <person name="Glavina T."/>
            <person name="Hawkins T."/>
            <person name="Richardson P."/>
            <person name="Lucas S."/>
            <person name="Kohara Y."/>
            <person name="Levine M."/>
            <person name="Satoh N."/>
            <person name="Rokhsar D.S."/>
        </authorList>
    </citation>
    <scope>NUCLEOTIDE SEQUENCE [LARGE SCALE GENOMIC DNA]</scope>
</reference>
<dbReference type="AlphaFoldDB" id="H2Y3P9"/>
<reference evidence="1" key="3">
    <citation type="submission" date="2025-09" db="UniProtKB">
        <authorList>
            <consortium name="Ensembl"/>
        </authorList>
    </citation>
    <scope>IDENTIFICATION</scope>
</reference>
<evidence type="ECO:0000313" key="1">
    <source>
        <dbReference type="Ensembl" id="ENSCINP00000036534.1"/>
    </source>
</evidence>